<organism evidence="11 12">
    <name type="scientific">Artemisia annua</name>
    <name type="common">Sweet wormwood</name>
    <dbReference type="NCBI Taxonomy" id="35608"/>
    <lineage>
        <taxon>Eukaryota</taxon>
        <taxon>Viridiplantae</taxon>
        <taxon>Streptophyta</taxon>
        <taxon>Embryophyta</taxon>
        <taxon>Tracheophyta</taxon>
        <taxon>Spermatophyta</taxon>
        <taxon>Magnoliopsida</taxon>
        <taxon>eudicotyledons</taxon>
        <taxon>Gunneridae</taxon>
        <taxon>Pentapetalae</taxon>
        <taxon>asterids</taxon>
        <taxon>campanulids</taxon>
        <taxon>Asterales</taxon>
        <taxon>Asteraceae</taxon>
        <taxon>Asteroideae</taxon>
        <taxon>Anthemideae</taxon>
        <taxon>Artemisiinae</taxon>
        <taxon>Artemisia</taxon>
    </lineage>
</organism>
<dbReference type="Proteomes" id="UP000245207">
    <property type="component" value="Unassembled WGS sequence"/>
</dbReference>
<dbReference type="SUPFAM" id="SSF52058">
    <property type="entry name" value="L domain-like"/>
    <property type="match status" value="1"/>
</dbReference>
<protein>
    <submittedName>
        <fullName evidence="11">Leucine-rich repeat protein</fullName>
    </submittedName>
</protein>
<evidence type="ECO:0000256" key="6">
    <source>
        <dbReference type="ARBA" id="ARBA00022989"/>
    </source>
</evidence>
<evidence type="ECO:0000256" key="2">
    <source>
        <dbReference type="ARBA" id="ARBA00022614"/>
    </source>
</evidence>
<reference evidence="11 12" key="1">
    <citation type="journal article" date="2018" name="Mol. Plant">
        <title>The genome of Artemisia annua provides insight into the evolution of Asteraceae family and artemisinin biosynthesis.</title>
        <authorList>
            <person name="Shen Q."/>
            <person name="Zhang L."/>
            <person name="Liao Z."/>
            <person name="Wang S."/>
            <person name="Yan T."/>
            <person name="Shi P."/>
            <person name="Liu M."/>
            <person name="Fu X."/>
            <person name="Pan Q."/>
            <person name="Wang Y."/>
            <person name="Lv Z."/>
            <person name="Lu X."/>
            <person name="Zhang F."/>
            <person name="Jiang W."/>
            <person name="Ma Y."/>
            <person name="Chen M."/>
            <person name="Hao X."/>
            <person name="Li L."/>
            <person name="Tang Y."/>
            <person name="Lv G."/>
            <person name="Zhou Y."/>
            <person name="Sun X."/>
            <person name="Brodelius P.E."/>
            <person name="Rose J.K.C."/>
            <person name="Tang K."/>
        </authorList>
    </citation>
    <scope>NUCLEOTIDE SEQUENCE [LARGE SCALE GENOMIC DNA]</scope>
    <source>
        <strain evidence="12">cv. Huhao1</strain>
        <tissue evidence="11">Leaf</tissue>
    </source>
</reference>
<keyword evidence="7" id="KW-0472">Membrane</keyword>
<keyword evidence="12" id="KW-1185">Reference proteome</keyword>
<keyword evidence="4 9" id="KW-0732">Signal</keyword>
<feature type="chain" id="PRO_5015726160" evidence="9">
    <location>
        <begin position="30"/>
        <end position="230"/>
    </location>
</feature>
<dbReference type="InterPro" id="IPR013210">
    <property type="entry name" value="LRR_N_plant-typ"/>
</dbReference>
<evidence type="ECO:0000256" key="8">
    <source>
        <dbReference type="ARBA" id="ARBA00023180"/>
    </source>
</evidence>
<dbReference type="Gene3D" id="3.80.10.10">
    <property type="entry name" value="Ribonuclease Inhibitor"/>
    <property type="match status" value="1"/>
</dbReference>
<name>A0A2U1NTD2_ARTAN</name>
<gene>
    <name evidence="11" type="ORF">CTI12_AA230500</name>
</gene>
<dbReference type="STRING" id="35608.A0A2U1NTD2"/>
<evidence type="ECO:0000313" key="11">
    <source>
        <dbReference type="EMBL" id="PWA76783.1"/>
    </source>
</evidence>
<dbReference type="OrthoDB" id="1600340at2759"/>
<proteinExistence type="predicted"/>
<keyword evidence="3" id="KW-0812">Transmembrane</keyword>
<evidence type="ECO:0000259" key="10">
    <source>
        <dbReference type="Pfam" id="PF08263"/>
    </source>
</evidence>
<evidence type="ECO:0000256" key="7">
    <source>
        <dbReference type="ARBA" id="ARBA00023136"/>
    </source>
</evidence>
<evidence type="ECO:0000256" key="1">
    <source>
        <dbReference type="ARBA" id="ARBA00004479"/>
    </source>
</evidence>
<dbReference type="Pfam" id="PF08263">
    <property type="entry name" value="LRRNT_2"/>
    <property type="match status" value="1"/>
</dbReference>
<dbReference type="InterPro" id="IPR046956">
    <property type="entry name" value="RLP23-like"/>
</dbReference>
<dbReference type="InterPro" id="IPR032675">
    <property type="entry name" value="LRR_dom_sf"/>
</dbReference>
<dbReference type="GO" id="GO:0016020">
    <property type="term" value="C:membrane"/>
    <property type="evidence" value="ECO:0007669"/>
    <property type="project" value="UniProtKB-SubCell"/>
</dbReference>
<keyword evidence="8" id="KW-0325">Glycoprotein</keyword>
<sequence length="230" mass="26027">MSTVFSVSYISSCYLSSLLVLTLFQFCLSNKNLDSVLCIEEERQALLQFKQGLIDEADRLASWVDEDGDCCRWSGIVCNNSTGHVQQIHLRGLDGHCLVHYDDSYAHEYKNISDQRLKEFGGIIPPQLGNLSELHILCLGNFRYNFESTSMVNMQWISSLRMLHHLDVRGVDLSKSIDWLQVPDLLFHSFPFLLNFWVSVSVGGRGCDVCAVCAAAFGIGYRTRKSEKDD</sequence>
<keyword evidence="2" id="KW-0433">Leucine-rich repeat</keyword>
<keyword evidence="6" id="KW-1133">Transmembrane helix</keyword>
<feature type="signal peptide" evidence="9">
    <location>
        <begin position="1"/>
        <end position="29"/>
    </location>
</feature>
<evidence type="ECO:0000256" key="9">
    <source>
        <dbReference type="SAM" id="SignalP"/>
    </source>
</evidence>
<evidence type="ECO:0000313" key="12">
    <source>
        <dbReference type="Proteomes" id="UP000245207"/>
    </source>
</evidence>
<dbReference type="PANTHER" id="PTHR48063:SF99">
    <property type="entry name" value="LEUCINE-RICH REPEAT-CONTAINING, PLANT-TYPE, LEUCINE-RICH REPEAT DOMAIN SUPERFAMILY"/>
    <property type="match status" value="1"/>
</dbReference>
<accession>A0A2U1NTD2</accession>
<comment type="caution">
    <text evidence="11">The sequence shown here is derived from an EMBL/GenBank/DDBJ whole genome shotgun (WGS) entry which is preliminary data.</text>
</comment>
<evidence type="ECO:0000256" key="5">
    <source>
        <dbReference type="ARBA" id="ARBA00022737"/>
    </source>
</evidence>
<dbReference type="EMBL" id="PKPP01002223">
    <property type="protein sequence ID" value="PWA76783.1"/>
    <property type="molecule type" value="Genomic_DNA"/>
</dbReference>
<dbReference type="AlphaFoldDB" id="A0A2U1NTD2"/>
<comment type="subcellular location">
    <subcellularLocation>
        <location evidence="1">Membrane</location>
        <topology evidence="1">Single-pass type I membrane protein</topology>
    </subcellularLocation>
</comment>
<evidence type="ECO:0000256" key="4">
    <source>
        <dbReference type="ARBA" id="ARBA00022729"/>
    </source>
</evidence>
<keyword evidence="5" id="KW-0677">Repeat</keyword>
<dbReference type="PANTHER" id="PTHR48063">
    <property type="entry name" value="LRR RECEPTOR-LIKE KINASE"/>
    <property type="match status" value="1"/>
</dbReference>
<feature type="domain" description="Leucine-rich repeat-containing N-terminal plant-type" evidence="10">
    <location>
        <begin position="40"/>
        <end position="79"/>
    </location>
</feature>
<evidence type="ECO:0000256" key="3">
    <source>
        <dbReference type="ARBA" id="ARBA00022692"/>
    </source>
</evidence>